<comment type="caution">
    <text evidence="1">The sequence shown here is derived from an EMBL/GenBank/DDBJ whole genome shotgun (WGS) entry which is preliminary data.</text>
</comment>
<protein>
    <submittedName>
        <fullName evidence="1">3886_t:CDS:1</fullName>
    </submittedName>
</protein>
<proteinExistence type="predicted"/>
<feature type="non-terminal residue" evidence="1">
    <location>
        <position position="138"/>
    </location>
</feature>
<sequence length="138" mass="16095">MRHKIKNALYSALLHYWDLSDSEVFLACLLDPRCKKLRFATISQRCEAEAALCTKYNDSKSLYQSSTTLSTKSFSPNEDQNNQGSQVYQKSFLKTVFMQDISDESNDEVDNYLSLPEIFYKSNPFDWWNSQKAFFLII</sequence>
<evidence type="ECO:0000313" key="1">
    <source>
        <dbReference type="EMBL" id="CAG8603236.1"/>
    </source>
</evidence>
<name>A0ACA9MN43_9GLOM</name>
<dbReference type="Proteomes" id="UP000789366">
    <property type="component" value="Unassembled WGS sequence"/>
</dbReference>
<evidence type="ECO:0000313" key="2">
    <source>
        <dbReference type="Proteomes" id="UP000789366"/>
    </source>
</evidence>
<keyword evidence="2" id="KW-1185">Reference proteome</keyword>
<gene>
    <name evidence="1" type="ORF">SPELUC_LOCUS7210</name>
</gene>
<dbReference type="EMBL" id="CAJVPW010009261">
    <property type="protein sequence ID" value="CAG8603236.1"/>
    <property type="molecule type" value="Genomic_DNA"/>
</dbReference>
<organism evidence="1 2">
    <name type="scientific">Cetraspora pellucida</name>
    <dbReference type="NCBI Taxonomy" id="1433469"/>
    <lineage>
        <taxon>Eukaryota</taxon>
        <taxon>Fungi</taxon>
        <taxon>Fungi incertae sedis</taxon>
        <taxon>Mucoromycota</taxon>
        <taxon>Glomeromycotina</taxon>
        <taxon>Glomeromycetes</taxon>
        <taxon>Diversisporales</taxon>
        <taxon>Gigasporaceae</taxon>
        <taxon>Cetraspora</taxon>
    </lineage>
</organism>
<accession>A0ACA9MN43</accession>
<reference evidence="1" key="1">
    <citation type="submission" date="2021-06" db="EMBL/GenBank/DDBJ databases">
        <authorList>
            <person name="Kallberg Y."/>
            <person name="Tangrot J."/>
            <person name="Rosling A."/>
        </authorList>
    </citation>
    <scope>NUCLEOTIDE SEQUENCE</scope>
    <source>
        <strain evidence="1">28 12/20/2015</strain>
    </source>
</reference>